<reference evidence="2" key="1">
    <citation type="submission" date="2020-10" db="EMBL/GenBank/DDBJ databases">
        <authorList>
            <person name="Gilroy R."/>
        </authorList>
    </citation>
    <scope>NUCLEOTIDE SEQUENCE</scope>
    <source>
        <strain evidence="2">CHK184-20233</strain>
    </source>
</reference>
<feature type="coiled-coil region" evidence="1">
    <location>
        <begin position="59"/>
        <end position="99"/>
    </location>
</feature>
<evidence type="ECO:0000256" key="1">
    <source>
        <dbReference type="SAM" id="Coils"/>
    </source>
</evidence>
<feature type="coiled-coil region" evidence="1">
    <location>
        <begin position="355"/>
        <end position="387"/>
    </location>
</feature>
<dbReference type="AlphaFoldDB" id="A0A9D1J3J4"/>
<dbReference type="EMBL" id="DVHC01000052">
    <property type="protein sequence ID" value="HIR59380.1"/>
    <property type="molecule type" value="Genomic_DNA"/>
</dbReference>
<protein>
    <submittedName>
        <fullName evidence="2">Uncharacterized protein</fullName>
    </submittedName>
</protein>
<gene>
    <name evidence="2" type="ORF">IAB38_04950</name>
</gene>
<accession>A0A9D1J3J4</accession>
<evidence type="ECO:0000313" key="2">
    <source>
        <dbReference type="EMBL" id="HIR59380.1"/>
    </source>
</evidence>
<dbReference type="Proteomes" id="UP000824232">
    <property type="component" value="Unassembled WGS sequence"/>
</dbReference>
<proteinExistence type="predicted"/>
<organism evidence="2 3">
    <name type="scientific">Candidatus Onthousia excrementipullorum</name>
    <dbReference type="NCBI Taxonomy" id="2840884"/>
    <lineage>
        <taxon>Bacteria</taxon>
        <taxon>Bacillati</taxon>
        <taxon>Bacillota</taxon>
        <taxon>Bacilli</taxon>
        <taxon>Candidatus Onthousia</taxon>
    </lineage>
</organism>
<evidence type="ECO:0000313" key="3">
    <source>
        <dbReference type="Proteomes" id="UP000824232"/>
    </source>
</evidence>
<reference evidence="2" key="2">
    <citation type="journal article" date="2021" name="PeerJ">
        <title>Extensive microbial diversity within the chicken gut microbiome revealed by metagenomics and culture.</title>
        <authorList>
            <person name="Gilroy R."/>
            <person name="Ravi A."/>
            <person name="Getino M."/>
            <person name="Pursley I."/>
            <person name="Horton D.L."/>
            <person name="Alikhan N.F."/>
            <person name="Baker D."/>
            <person name="Gharbi K."/>
            <person name="Hall N."/>
            <person name="Watson M."/>
            <person name="Adriaenssens E.M."/>
            <person name="Foster-Nyarko E."/>
            <person name="Jarju S."/>
            <person name="Secka A."/>
            <person name="Antonio M."/>
            <person name="Oren A."/>
            <person name="Chaudhuri R.R."/>
            <person name="La Ragione R."/>
            <person name="Hildebrand F."/>
            <person name="Pallen M.J."/>
        </authorList>
    </citation>
    <scope>NUCLEOTIDE SEQUENCE</scope>
    <source>
        <strain evidence="2">CHK184-20233</strain>
    </source>
</reference>
<keyword evidence="1" id="KW-0175">Coiled coil</keyword>
<name>A0A9D1J3J4_9FIRM</name>
<comment type="caution">
    <text evidence="2">The sequence shown here is derived from an EMBL/GenBank/DDBJ whole genome shotgun (WGS) entry which is preliminary data.</text>
</comment>
<sequence length="404" mass="46342">MTLEELDRELLSDEERLVSSLREREAAKEALKASRVALRKARITSISNKLLAPYRRFRIEKVIAKYDAMIERIEKEQEKQRVKEEKLRQKEAKKEAKADFKAAIRDKRKEDIVNFINDRKDDVINFANDKKSDVIDFSKGIASEVSDTLSYIKEVGGSKVSMASSFVSNVKNSAIKKVRENTTIDLTIKNAIEDVKLKYTTNKYNKAVENKAKEEEKAKEQELNDAINFDEGVKIELKERDVPFSNINEKIQKTSKKSSYMGKATNRVVRYFKSKKDNVMDTINDKVAEAQFNMSVNAYKVMGKVSKAKSEVKIVFNNELNDLKTNVVDRYNDVKRDIKDKANSVSYAYREAKEKNETERVNKEQSLAIKRAQLENMRQALESVNNTGDVFDNAPSLDAGRAMK</sequence>